<organism evidence="1 2">
    <name type="scientific">Araneus ventricosus</name>
    <name type="common">Orbweaver spider</name>
    <name type="synonym">Epeira ventricosa</name>
    <dbReference type="NCBI Taxonomy" id="182803"/>
    <lineage>
        <taxon>Eukaryota</taxon>
        <taxon>Metazoa</taxon>
        <taxon>Ecdysozoa</taxon>
        <taxon>Arthropoda</taxon>
        <taxon>Chelicerata</taxon>
        <taxon>Arachnida</taxon>
        <taxon>Araneae</taxon>
        <taxon>Araneomorphae</taxon>
        <taxon>Entelegynae</taxon>
        <taxon>Araneoidea</taxon>
        <taxon>Araneidae</taxon>
        <taxon>Araneus</taxon>
    </lineage>
</organism>
<comment type="caution">
    <text evidence="1">The sequence shown here is derived from an EMBL/GenBank/DDBJ whole genome shotgun (WGS) entry which is preliminary data.</text>
</comment>
<evidence type="ECO:0000313" key="1">
    <source>
        <dbReference type="EMBL" id="GBN31571.1"/>
    </source>
</evidence>
<dbReference type="AlphaFoldDB" id="A0A4Y2MWN7"/>
<accession>A0A4Y2MWN7</accession>
<dbReference type="EMBL" id="BGPR01008099">
    <property type="protein sequence ID" value="GBN31571.1"/>
    <property type="molecule type" value="Genomic_DNA"/>
</dbReference>
<evidence type="ECO:0000313" key="2">
    <source>
        <dbReference type="Proteomes" id="UP000499080"/>
    </source>
</evidence>
<sequence>MGFIYCFLHEHPANVSSLCCAEGGDFLTQMRRGSLASTQTANSNHMTRLPNSRTISAGKIKSWDKIDRLLVDVLPRAEVINALVYCDAVRKQSLGMKKDFS</sequence>
<gene>
    <name evidence="1" type="ORF">AVEN_33928_1</name>
</gene>
<proteinExistence type="predicted"/>
<keyword evidence="2" id="KW-1185">Reference proteome</keyword>
<protein>
    <submittedName>
        <fullName evidence="1">Uncharacterized protein</fullName>
    </submittedName>
</protein>
<reference evidence="1 2" key="1">
    <citation type="journal article" date="2019" name="Sci. Rep.">
        <title>Orb-weaving spider Araneus ventricosus genome elucidates the spidroin gene catalogue.</title>
        <authorList>
            <person name="Kono N."/>
            <person name="Nakamura H."/>
            <person name="Ohtoshi R."/>
            <person name="Moran D.A.P."/>
            <person name="Shinohara A."/>
            <person name="Yoshida Y."/>
            <person name="Fujiwara M."/>
            <person name="Mori M."/>
            <person name="Tomita M."/>
            <person name="Arakawa K."/>
        </authorList>
    </citation>
    <scope>NUCLEOTIDE SEQUENCE [LARGE SCALE GENOMIC DNA]</scope>
</reference>
<dbReference type="Proteomes" id="UP000499080">
    <property type="component" value="Unassembled WGS sequence"/>
</dbReference>
<name>A0A4Y2MWN7_ARAVE</name>